<dbReference type="AlphaFoldDB" id="K0KRC7"/>
<dbReference type="InParanoid" id="K0KRC7"/>
<keyword evidence="1" id="KW-0472">Membrane</keyword>
<sequence length="83" mass="8126">MQVQQVVASFLASSSLFGTQQESNAVANNDFAVVRGHNKVVSNGSNNSNGSNSTSSSINGAALASGNGAVLAAGVAGLAAFLL</sequence>
<dbReference type="HOGENOM" id="CLU_2544352_0_0_1"/>
<gene>
    <name evidence="2" type="ORF">BN7_3417</name>
</gene>
<evidence type="ECO:0000313" key="3">
    <source>
        <dbReference type="Proteomes" id="UP000009328"/>
    </source>
</evidence>
<keyword evidence="1" id="KW-1133">Transmembrane helix</keyword>
<reference evidence="2 3" key="1">
    <citation type="journal article" date="2012" name="Eukaryot. Cell">
        <title>Draft genome sequence of Wickerhamomyces ciferrii NRRL Y-1031 F-60-10.</title>
        <authorList>
            <person name="Schneider J."/>
            <person name="Andrea H."/>
            <person name="Blom J."/>
            <person name="Jaenicke S."/>
            <person name="Ruckert C."/>
            <person name="Schorsch C."/>
            <person name="Szczepanowski R."/>
            <person name="Farwick M."/>
            <person name="Goesmann A."/>
            <person name="Puhler A."/>
            <person name="Schaffer S."/>
            <person name="Tauch A."/>
            <person name="Kohler T."/>
            <person name="Brinkrolf K."/>
        </authorList>
    </citation>
    <scope>NUCLEOTIDE SEQUENCE [LARGE SCALE GENOMIC DNA]</scope>
    <source>
        <strain evidence="3">ATCC 14091 / BCRC 22168 / CBS 111 / JCM 3599 / NBRC 0793 / NRRL Y-1031 F-60-10</strain>
    </source>
</reference>
<organism evidence="2 3">
    <name type="scientific">Wickerhamomyces ciferrii (strain ATCC 14091 / BCRC 22168 / CBS 111 / JCM 3599 / NBRC 0793 / NRRL Y-1031 F-60-10)</name>
    <name type="common">Yeast</name>
    <name type="synonym">Pichia ciferrii</name>
    <dbReference type="NCBI Taxonomy" id="1206466"/>
    <lineage>
        <taxon>Eukaryota</taxon>
        <taxon>Fungi</taxon>
        <taxon>Dikarya</taxon>
        <taxon>Ascomycota</taxon>
        <taxon>Saccharomycotina</taxon>
        <taxon>Saccharomycetes</taxon>
        <taxon>Phaffomycetales</taxon>
        <taxon>Wickerhamomycetaceae</taxon>
        <taxon>Wickerhamomyces</taxon>
    </lineage>
</organism>
<name>K0KRC7_WICCF</name>
<accession>K0KRC7</accession>
<evidence type="ECO:0000313" key="2">
    <source>
        <dbReference type="EMBL" id="CCH43863.1"/>
    </source>
</evidence>
<protein>
    <submittedName>
        <fullName evidence="2">Secreted protein</fullName>
    </submittedName>
</protein>
<feature type="transmembrane region" description="Helical" evidence="1">
    <location>
        <begin position="61"/>
        <end position="82"/>
    </location>
</feature>
<comment type="caution">
    <text evidence="2">The sequence shown here is derived from an EMBL/GenBank/DDBJ whole genome shotgun (WGS) entry which is preliminary data.</text>
</comment>
<keyword evidence="3" id="KW-1185">Reference proteome</keyword>
<proteinExistence type="predicted"/>
<keyword evidence="1" id="KW-0812">Transmembrane</keyword>
<dbReference type="Proteomes" id="UP000009328">
    <property type="component" value="Unassembled WGS sequence"/>
</dbReference>
<evidence type="ECO:0000256" key="1">
    <source>
        <dbReference type="SAM" id="Phobius"/>
    </source>
</evidence>
<dbReference type="EMBL" id="CAIF01000092">
    <property type="protein sequence ID" value="CCH43863.1"/>
    <property type="molecule type" value="Genomic_DNA"/>
</dbReference>